<evidence type="ECO:0008006" key="3">
    <source>
        <dbReference type="Google" id="ProtNLM"/>
    </source>
</evidence>
<reference evidence="2" key="1">
    <citation type="journal article" date="2019" name="Int. J. Syst. Evol. Microbiol.">
        <title>The Global Catalogue of Microorganisms (GCM) 10K type strain sequencing project: providing services to taxonomists for standard genome sequencing and annotation.</title>
        <authorList>
            <consortium name="The Broad Institute Genomics Platform"/>
            <consortium name="The Broad Institute Genome Sequencing Center for Infectious Disease"/>
            <person name="Wu L."/>
            <person name="Ma J."/>
        </authorList>
    </citation>
    <scope>NUCLEOTIDE SEQUENCE [LARGE SCALE GENOMIC DNA]</scope>
    <source>
        <strain evidence="2">CGMCC 4.7680</strain>
    </source>
</reference>
<name>A0ABQ3KPS9_9PSEU</name>
<accession>A0ABQ3KPS9</accession>
<keyword evidence="2" id="KW-1185">Reference proteome</keyword>
<comment type="caution">
    <text evidence="1">The sequence shown here is derived from an EMBL/GenBank/DDBJ whole genome shotgun (WGS) entry which is preliminary data.</text>
</comment>
<dbReference type="InterPro" id="IPR011990">
    <property type="entry name" value="TPR-like_helical_dom_sf"/>
</dbReference>
<organism evidence="1 2">
    <name type="scientific">Amycolatopsis bullii</name>
    <dbReference type="NCBI Taxonomy" id="941987"/>
    <lineage>
        <taxon>Bacteria</taxon>
        <taxon>Bacillati</taxon>
        <taxon>Actinomycetota</taxon>
        <taxon>Actinomycetes</taxon>
        <taxon>Pseudonocardiales</taxon>
        <taxon>Pseudonocardiaceae</taxon>
        <taxon>Amycolatopsis</taxon>
    </lineage>
</organism>
<dbReference type="EMBL" id="BNAW01000054">
    <property type="protein sequence ID" value="GHG42789.1"/>
    <property type="molecule type" value="Genomic_DNA"/>
</dbReference>
<dbReference type="SUPFAM" id="SSF81901">
    <property type="entry name" value="HCP-like"/>
    <property type="match status" value="1"/>
</dbReference>
<protein>
    <recommendedName>
        <fullName evidence="3">Sel1 repeat family protein</fullName>
    </recommendedName>
</protein>
<evidence type="ECO:0000313" key="1">
    <source>
        <dbReference type="EMBL" id="GHG42789.1"/>
    </source>
</evidence>
<evidence type="ECO:0000313" key="2">
    <source>
        <dbReference type="Proteomes" id="UP000649955"/>
    </source>
</evidence>
<proteinExistence type="predicted"/>
<sequence length="302" mass="32591">MRNVRGLAALCTRGRLSDVFDDRDRALELYRNLGEQGDLSAALAYADMRADDPREPEAERCAAAATWLLRLADEHGMEPIIVAAELLVRAHGPQAALEMLQQRAAGEGDHACYLVGAQILADHERDEEALEWVASAVENHVPGAPTQAAKMFADAGLFPIALDYAEQAATSADCAAFIEVGHAFAAQRLPQRALECFRRAAENGDDSAWAKAARTAAEAGWLDDATGLARRAQRATGSPDAHLVRDVVVALCRTGRANDAICWYLQNADTGARDILVPISKSLHGYSALNRSNSRFRSSSRA</sequence>
<dbReference type="RefSeq" id="WP_191316146.1">
    <property type="nucleotide sequence ID" value="NZ_BNAW01000054.1"/>
</dbReference>
<dbReference type="Proteomes" id="UP000649955">
    <property type="component" value="Unassembled WGS sequence"/>
</dbReference>
<dbReference type="Gene3D" id="1.25.40.10">
    <property type="entry name" value="Tetratricopeptide repeat domain"/>
    <property type="match status" value="1"/>
</dbReference>
<gene>
    <name evidence="1" type="ORF">GCM10017567_75910</name>
</gene>